<organism evidence="1 2">
    <name type="scientific">Cohnella terricola</name>
    <dbReference type="NCBI Taxonomy" id="1289167"/>
    <lineage>
        <taxon>Bacteria</taxon>
        <taxon>Bacillati</taxon>
        <taxon>Bacillota</taxon>
        <taxon>Bacilli</taxon>
        <taxon>Bacillales</taxon>
        <taxon>Paenibacillaceae</taxon>
        <taxon>Cohnella</taxon>
    </lineage>
</organism>
<dbReference type="Proteomes" id="UP000316330">
    <property type="component" value="Unassembled WGS sequence"/>
</dbReference>
<dbReference type="InterPro" id="IPR029016">
    <property type="entry name" value="GAF-like_dom_sf"/>
</dbReference>
<dbReference type="SUPFAM" id="SSF55781">
    <property type="entry name" value="GAF domain-like"/>
    <property type="match status" value="1"/>
</dbReference>
<dbReference type="PANTHER" id="PTHR40660">
    <property type="entry name" value="5'-PHOSPHATE OXIDASE PUTATIVE DOMAIN-CONTAINING PROTEIN-RELATED"/>
    <property type="match status" value="1"/>
</dbReference>
<comment type="caution">
    <text evidence="1">The sequence shown here is derived from an EMBL/GenBank/DDBJ whole genome shotgun (WGS) entry which is preliminary data.</text>
</comment>
<reference evidence="1 2" key="1">
    <citation type="submission" date="2019-07" db="EMBL/GenBank/DDBJ databases">
        <authorList>
            <person name="Kim J."/>
        </authorList>
    </citation>
    <scope>NUCLEOTIDE SEQUENCE [LARGE SCALE GENOMIC DNA]</scope>
    <source>
        <strain evidence="1 2">G13</strain>
    </source>
</reference>
<accession>A0A559J7H7</accession>
<dbReference type="SUPFAM" id="SSF50475">
    <property type="entry name" value="FMN-binding split barrel"/>
    <property type="match status" value="1"/>
</dbReference>
<evidence type="ECO:0000313" key="1">
    <source>
        <dbReference type="EMBL" id="TVX95796.1"/>
    </source>
</evidence>
<sequence>MMLSQMMSAFRGAIPSIIVTSGEDGRPNVANLSKIWLVDDEHIAIANQMLNKTELNLAVRPLVFIKTATPGDLLHWELEAEYIHAESGGALFESVRQHMDAIAWMAGLANPLPLRSMLIFRVLSVRKCSEEAQHLAPVPETCGDLLKVLSETLGMNRAAYWALDEEDQSPRLLASRGIPGAEKEGSAFASMRRFAEWAGSGDMPIRMQNISSQMRYANSSRSDRGEWGGGDLPNHLLAFPVMAFGERIGVVCCEETGIAEKSFDDLDDRYLAKIGERFRPDAGDGSLPERQSVHAKNRGNAVYSGYGLFRHQQQVVGQDQRYGASPRIY</sequence>
<dbReference type="InterPro" id="IPR012349">
    <property type="entry name" value="Split_barrel_FMN-bd"/>
</dbReference>
<protein>
    <recommendedName>
        <fullName evidence="3">GAF domain-containing protein</fullName>
    </recommendedName>
</protein>
<gene>
    <name evidence="1" type="ORF">FPZ45_22630</name>
</gene>
<proteinExistence type="predicted"/>
<evidence type="ECO:0000313" key="2">
    <source>
        <dbReference type="Proteomes" id="UP000316330"/>
    </source>
</evidence>
<dbReference type="RefSeq" id="WP_144706797.1">
    <property type="nucleotide sequence ID" value="NZ_VNJJ01000020.1"/>
</dbReference>
<dbReference type="Gene3D" id="3.30.450.40">
    <property type="match status" value="1"/>
</dbReference>
<name>A0A559J7H7_9BACL</name>
<dbReference type="Gene3D" id="2.30.110.10">
    <property type="entry name" value="Electron Transport, Fmn-binding Protein, Chain A"/>
    <property type="match status" value="1"/>
</dbReference>
<dbReference type="EMBL" id="VNJJ01000020">
    <property type="protein sequence ID" value="TVX95796.1"/>
    <property type="molecule type" value="Genomic_DNA"/>
</dbReference>
<dbReference type="PANTHER" id="PTHR40660:SF1">
    <property type="entry name" value="5'-PHOSPHATE OXIDASE PUTATIVE DOMAIN-CONTAINING PROTEIN-RELATED"/>
    <property type="match status" value="1"/>
</dbReference>
<evidence type="ECO:0008006" key="3">
    <source>
        <dbReference type="Google" id="ProtNLM"/>
    </source>
</evidence>
<dbReference type="AlphaFoldDB" id="A0A559J7H7"/>
<dbReference type="OrthoDB" id="2567653at2"/>
<keyword evidence="2" id="KW-1185">Reference proteome</keyword>